<dbReference type="Ensembl" id="ENSZALT00000014245.1">
    <property type="protein sequence ID" value="ENSZALP00000010304.1"/>
    <property type="gene ID" value="ENSZALG00000008708.1"/>
</dbReference>
<reference evidence="9" key="2">
    <citation type="submission" date="2025-09" db="UniProtKB">
        <authorList>
            <consortium name="Ensembl"/>
        </authorList>
    </citation>
    <scope>IDENTIFICATION</scope>
</reference>
<comment type="similarity">
    <text evidence="2 7">Belongs to the NKAIN family.</text>
</comment>
<feature type="compositionally biased region" description="Pro residues" evidence="8">
    <location>
        <begin position="80"/>
        <end position="104"/>
    </location>
</feature>
<dbReference type="AlphaFoldDB" id="A0A8D2MNC9"/>
<gene>
    <name evidence="9" type="primary">NKAIN3</name>
</gene>
<evidence type="ECO:0000256" key="2">
    <source>
        <dbReference type="ARBA" id="ARBA00006364"/>
    </source>
</evidence>
<feature type="transmembrane region" description="Helical" evidence="7">
    <location>
        <begin position="251"/>
        <end position="275"/>
    </location>
</feature>
<evidence type="ECO:0000256" key="5">
    <source>
        <dbReference type="ARBA" id="ARBA00022989"/>
    </source>
</evidence>
<dbReference type="InterPro" id="IPR008516">
    <property type="entry name" value="Na/K-Atpase_Interacting"/>
</dbReference>
<organism evidence="9 10">
    <name type="scientific">Zonotrichia albicollis</name>
    <name type="common">White-throated sparrow</name>
    <name type="synonym">Fringilla albicollis</name>
    <dbReference type="NCBI Taxonomy" id="44394"/>
    <lineage>
        <taxon>Eukaryota</taxon>
        <taxon>Metazoa</taxon>
        <taxon>Chordata</taxon>
        <taxon>Craniata</taxon>
        <taxon>Vertebrata</taxon>
        <taxon>Euteleostomi</taxon>
        <taxon>Archelosauria</taxon>
        <taxon>Archosauria</taxon>
        <taxon>Dinosauria</taxon>
        <taxon>Saurischia</taxon>
        <taxon>Theropoda</taxon>
        <taxon>Coelurosauria</taxon>
        <taxon>Aves</taxon>
        <taxon>Neognathae</taxon>
        <taxon>Neoaves</taxon>
        <taxon>Telluraves</taxon>
        <taxon>Australaves</taxon>
        <taxon>Passeriformes</taxon>
        <taxon>Passerellidae</taxon>
        <taxon>Zonotrichia</taxon>
    </lineage>
</organism>
<feature type="compositionally biased region" description="Polar residues" evidence="8">
    <location>
        <begin position="28"/>
        <end position="39"/>
    </location>
</feature>
<evidence type="ECO:0000256" key="3">
    <source>
        <dbReference type="ARBA" id="ARBA00022475"/>
    </source>
</evidence>
<reference evidence="9" key="1">
    <citation type="submission" date="2025-08" db="UniProtKB">
        <authorList>
            <consortium name="Ensembl"/>
        </authorList>
    </citation>
    <scope>IDENTIFICATION</scope>
</reference>
<keyword evidence="4 7" id="KW-0812">Transmembrane</keyword>
<evidence type="ECO:0000256" key="8">
    <source>
        <dbReference type="SAM" id="MobiDB-lite"/>
    </source>
</evidence>
<accession>A0A8D2MNC9</accession>
<name>A0A8D2MNC9_ZONAL</name>
<proteinExistence type="inferred from homology"/>
<protein>
    <recommendedName>
        <fullName evidence="7">Sodium/potassium-transporting ATPase subunit beta-1-interacting protein</fullName>
        <shortName evidence="7">Na(+)/K(+)-transporting ATPase subunit beta-1-interacting protein</shortName>
    </recommendedName>
</protein>
<evidence type="ECO:0000313" key="9">
    <source>
        <dbReference type="Ensembl" id="ENSZALP00000010304.1"/>
    </source>
</evidence>
<feature type="region of interest" description="Disordered" evidence="8">
    <location>
        <begin position="126"/>
        <end position="186"/>
    </location>
</feature>
<evidence type="ECO:0000256" key="4">
    <source>
        <dbReference type="ARBA" id="ARBA00022692"/>
    </source>
</evidence>
<evidence type="ECO:0000256" key="7">
    <source>
        <dbReference type="RuleBase" id="RU368041"/>
    </source>
</evidence>
<sequence>TFPGRSQQAAHAGLPLSAEPPAPPGKFPSSTACPRSLQNPRKLPARGPPAGRLRKARRRPRSSPVHTSHSSRPPSHAHPRPPPPHPRSLCPPRPGPRTPTPGRCPFPRARAGQRLRCRGCQPWGRADPAALLPPPERSPSTKERGSGRRGTHARPAAPSGCGEPQARLRGRASAGGKKRSGGGGSPAATMGCCTGRCTLIFLCSLQLLAALERQIFDFLGFQWAPILGNFLQIIVVILGLFGTIQFRPRYIVVYTVWTALWVTWNVFIICFYLEVGGLSKETDLMTFNISMHRSWWREHGPGCIRRVVRPSSPGVLEDYSYVSVTGCIIDFQYLEVIHSAIQILLSLIGFVYACYVISIFMEEEDSCRSK</sequence>
<keyword evidence="10" id="KW-1185">Reference proteome</keyword>
<feature type="region of interest" description="Disordered" evidence="8">
    <location>
        <begin position="1"/>
        <end position="109"/>
    </location>
</feature>
<evidence type="ECO:0000256" key="1">
    <source>
        <dbReference type="ARBA" id="ARBA00004651"/>
    </source>
</evidence>
<dbReference type="PANTHER" id="PTHR13084:SF2">
    <property type="entry name" value="SODIUM_POTASSIUM-TRANSPORTING ATPASE SUBUNIT BETA-1-INTERACTING PROTEIN 3"/>
    <property type="match status" value="1"/>
</dbReference>
<keyword evidence="5 7" id="KW-1133">Transmembrane helix</keyword>
<evidence type="ECO:0000313" key="10">
    <source>
        <dbReference type="Proteomes" id="UP000694413"/>
    </source>
</evidence>
<dbReference type="GO" id="GO:0002028">
    <property type="term" value="P:regulation of sodium ion transport"/>
    <property type="evidence" value="ECO:0007669"/>
    <property type="project" value="UniProtKB-UniRule"/>
</dbReference>
<evidence type="ECO:0000256" key="6">
    <source>
        <dbReference type="ARBA" id="ARBA00023136"/>
    </source>
</evidence>
<keyword evidence="6 7" id="KW-0472">Membrane</keyword>
<feature type="transmembrane region" description="Helical" evidence="7">
    <location>
        <begin position="340"/>
        <end position="361"/>
    </location>
</feature>
<dbReference type="GO" id="GO:0005886">
    <property type="term" value="C:plasma membrane"/>
    <property type="evidence" value="ECO:0007669"/>
    <property type="project" value="UniProtKB-SubCell"/>
</dbReference>
<feature type="transmembrane region" description="Helical" evidence="7">
    <location>
        <begin position="223"/>
        <end position="244"/>
    </location>
</feature>
<dbReference type="PANTHER" id="PTHR13084">
    <property type="entry name" value="T-CELL LYMPHOMA BREAKPOINT-ASSOCIATED TARGET 1-RELATED"/>
    <property type="match status" value="1"/>
</dbReference>
<dbReference type="Proteomes" id="UP000694413">
    <property type="component" value="Unassembled WGS sequence"/>
</dbReference>
<comment type="subcellular location">
    <subcellularLocation>
        <location evidence="1 7">Cell membrane</location>
        <topology evidence="1 7">Multi-pass membrane protein</topology>
    </subcellularLocation>
</comment>
<keyword evidence="3 7" id="KW-1003">Cell membrane</keyword>
<feature type="compositionally biased region" description="Low complexity" evidence="8">
    <location>
        <begin position="62"/>
        <end position="74"/>
    </location>
</feature>
<dbReference type="Pfam" id="PF05640">
    <property type="entry name" value="NKAIN"/>
    <property type="match status" value="1"/>
</dbReference>
<feature type="compositionally biased region" description="Basic residues" evidence="8">
    <location>
        <begin position="52"/>
        <end position="61"/>
    </location>
</feature>